<gene>
    <name evidence="3" type="ORF">POL72_32550</name>
</gene>
<reference evidence="3 4" key="1">
    <citation type="submission" date="2023-01" db="EMBL/GenBank/DDBJ databases">
        <title>Minimal conservation of predation-associated metabolite biosynthetic gene clusters underscores biosynthetic potential of Myxococcota including descriptions for ten novel species: Archangium lansinium sp. nov., Myxococcus landrumus sp. nov., Nannocystis bai.</title>
        <authorList>
            <person name="Ahearne A."/>
            <person name="Stevens C."/>
            <person name="Dowd S."/>
        </authorList>
    </citation>
    <scope>NUCLEOTIDE SEQUENCE [LARGE SCALE GENOMIC DNA]</scope>
    <source>
        <strain evidence="3 4">WIWO2</strain>
    </source>
</reference>
<protein>
    <submittedName>
        <fullName evidence="3">RICIN domain-containing protein</fullName>
    </submittedName>
</protein>
<dbReference type="EMBL" id="JAQNDK010000004">
    <property type="protein sequence ID" value="MDC0682505.1"/>
    <property type="molecule type" value="Genomic_DNA"/>
</dbReference>
<dbReference type="Proteomes" id="UP001217485">
    <property type="component" value="Unassembled WGS sequence"/>
</dbReference>
<feature type="domain" description="Ricin B lectin" evidence="2">
    <location>
        <begin position="415"/>
        <end position="495"/>
    </location>
</feature>
<dbReference type="Pfam" id="PF14200">
    <property type="entry name" value="RicinB_lectin_2"/>
    <property type="match status" value="1"/>
</dbReference>
<evidence type="ECO:0000259" key="2">
    <source>
        <dbReference type="Pfam" id="PF14200"/>
    </source>
</evidence>
<evidence type="ECO:0000256" key="1">
    <source>
        <dbReference type="SAM" id="SignalP"/>
    </source>
</evidence>
<dbReference type="PROSITE" id="PS50231">
    <property type="entry name" value="RICIN_B_LECTIN"/>
    <property type="match status" value="1"/>
</dbReference>
<comment type="caution">
    <text evidence="3">The sequence shown here is derived from an EMBL/GenBank/DDBJ whole genome shotgun (WGS) entry which is preliminary data.</text>
</comment>
<proteinExistence type="predicted"/>
<evidence type="ECO:0000313" key="4">
    <source>
        <dbReference type="Proteomes" id="UP001217485"/>
    </source>
</evidence>
<feature type="signal peptide" evidence="1">
    <location>
        <begin position="1"/>
        <end position="28"/>
    </location>
</feature>
<accession>A0ABT5C7Z0</accession>
<organism evidence="3 4">
    <name type="scientific">Sorangium atrum</name>
    <dbReference type="NCBI Taxonomy" id="2995308"/>
    <lineage>
        <taxon>Bacteria</taxon>
        <taxon>Pseudomonadati</taxon>
        <taxon>Myxococcota</taxon>
        <taxon>Polyangia</taxon>
        <taxon>Polyangiales</taxon>
        <taxon>Polyangiaceae</taxon>
        <taxon>Sorangium</taxon>
    </lineage>
</organism>
<evidence type="ECO:0000313" key="3">
    <source>
        <dbReference type="EMBL" id="MDC0682505.1"/>
    </source>
</evidence>
<dbReference type="InterPro" id="IPR000772">
    <property type="entry name" value="Ricin_B_lectin"/>
</dbReference>
<keyword evidence="1" id="KW-0732">Signal</keyword>
<dbReference type="CDD" id="cd00161">
    <property type="entry name" value="beta-trefoil_Ricin-like"/>
    <property type="match status" value="1"/>
</dbReference>
<keyword evidence="4" id="KW-1185">Reference proteome</keyword>
<sequence>MIMLHSMTLAGRRGIRIALSALSGSLLAGGLLTGCAVTEENGSPAGPEDTLVTAAPITNTDFTDGSGRIRIRVKTCDPTAAATTNCAYCTADDGWVRIGGGAQILGENNPGAMLQASFPSPNFFTAANDFGCTGPAGHSPPRLGIDDKSTWVVRASGATHQLQAYVIQMQLVDAAGTAFTPGVTQGLDYVTSAVNPPSNYTVETPESWFSDDGYFLIGGGAHVLSTNPADSITAATDAYLVESRPVDGPNGRAWRASARARSSPAHDNPLKSYAIGVKACPPQWDSCFTYPMIKEITAAATSGYGTATYTISPSWVGSSVGGYAPTTSSGARFLADLIPFDGTAKGFTVRSRDDGTGGLGQTFGSTLVFGHIQGLYTYNAVFFSRGGNPAILRRPAGTDPQLQAAYSTADQPATRWHLEAFGTGMFRLRNGNPDGGTECAYRDGTTSNVRVKACGTGNEFMWTLVGAATGSSTFKLQNATNGQCLDVNGSATPTNVILKPCVTTGDPTYQLLYVDDYNWPN</sequence>
<name>A0ABT5C7Z0_9BACT</name>
<feature type="chain" id="PRO_5046193025" evidence="1">
    <location>
        <begin position="29"/>
        <end position="521"/>
    </location>
</feature>
<dbReference type="SUPFAM" id="SSF50370">
    <property type="entry name" value="Ricin B-like lectins"/>
    <property type="match status" value="1"/>
</dbReference>
<dbReference type="InterPro" id="IPR035992">
    <property type="entry name" value="Ricin_B-like_lectins"/>
</dbReference>
<dbReference type="RefSeq" id="WP_272100479.1">
    <property type="nucleotide sequence ID" value="NZ_JAQNDK010000004.1"/>
</dbReference>
<dbReference type="Gene3D" id="2.80.10.50">
    <property type="match status" value="1"/>
</dbReference>